<evidence type="ECO:0000256" key="4">
    <source>
        <dbReference type="ARBA" id="ARBA00022840"/>
    </source>
</evidence>
<evidence type="ECO:0000256" key="2">
    <source>
        <dbReference type="ARBA" id="ARBA00022741"/>
    </source>
</evidence>
<dbReference type="InterPro" id="IPR001206">
    <property type="entry name" value="Diacylglycerol_kinase_cat_dom"/>
</dbReference>
<evidence type="ECO:0000313" key="7">
    <source>
        <dbReference type="Proteomes" id="UP000599085"/>
    </source>
</evidence>
<dbReference type="SUPFAM" id="SSF111331">
    <property type="entry name" value="NAD kinase/diacylglycerol kinase-like"/>
    <property type="match status" value="1"/>
</dbReference>
<keyword evidence="2" id="KW-0547">Nucleotide-binding</keyword>
<dbReference type="PANTHER" id="PTHR12358:SF106">
    <property type="entry name" value="LIPID KINASE YEGS"/>
    <property type="match status" value="1"/>
</dbReference>
<keyword evidence="4" id="KW-0067">ATP-binding</keyword>
<name>A0ABR9MPX1_9PROT</name>
<dbReference type="Pfam" id="PF19279">
    <property type="entry name" value="YegS_C"/>
    <property type="match status" value="1"/>
</dbReference>
<dbReference type="Pfam" id="PF00781">
    <property type="entry name" value="DAGK_cat"/>
    <property type="match status" value="1"/>
</dbReference>
<evidence type="ECO:0000259" key="5">
    <source>
        <dbReference type="PROSITE" id="PS50146"/>
    </source>
</evidence>
<dbReference type="Proteomes" id="UP000599085">
    <property type="component" value="Unassembled WGS sequence"/>
</dbReference>
<evidence type="ECO:0000256" key="3">
    <source>
        <dbReference type="ARBA" id="ARBA00022777"/>
    </source>
</evidence>
<organism evidence="6 7">
    <name type="scientific">Bombella apis</name>
    <dbReference type="NCBI Taxonomy" id="1785988"/>
    <lineage>
        <taxon>Bacteria</taxon>
        <taxon>Pseudomonadati</taxon>
        <taxon>Pseudomonadota</taxon>
        <taxon>Alphaproteobacteria</taxon>
        <taxon>Acetobacterales</taxon>
        <taxon>Acetobacteraceae</taxon>
        <taxon>Bombella</taxon>
    </lineage>
</organism>
<dbReference type="PANTHER" id="PTHR12358">
    <property type="entry name" value="SPHINGOSINE KINASE"/>
    <property type="match status" value="1"/>
</dbReference>
<dbReference type="InterPro" id="IPR017438">
    <property type="entry name" value="ATP-NAD_kinase_N"/>
</dbReference>
<accession>A0ABR9MPX1</accession>
<keyword evidence="1" id="KW-0808">Transferase</keyword>
<sequence length="331" mass="36227">MHLHLPPSSLHPHPRRALLIINPTAGHHSPRRQAAFVKHLEGTGLDVRVMKTRYRGHAAEIVKTYLPEADLIIAGGGDGTIAEIAQAMTGGSCPLALWPVGSANVLALELGIPFHDASNAALIASGQTRTLWPGWLTTEGQANPTLFLQMVGVGPDGWVVQQLSTALKKRIGRAAYAVTALRLLSTYPFPAFETDVDGRCYQSRLTIISKGRLYGGPFRLFHHNHHEEAAFSVFMLHRLHPLCLLKQAWAFLCRNDCTTPTFSFIRGRTVTCPGSQPVPAQSDGDFRGTTPLHITSAPAPLTVICPARNQPPSGERNFFRQCSLNIGKRRY</sequence>
<feature type="domain" description="DAGKc" evidence="5">
    <location>
        <begin position="12"/>
        <end position="140"/>
    </location>
</feature>
<evidence type="ECO:0000313" key="6">
    <source>
        <dbReference type="EMBL" id="MBE1723906.1"/>
    </source>
</evidence>
<reference evidence="6 7" key="1">
    <citation type="submission" date="2020-09" db="EMBL/GenBank/DDBJ databases">
        <title>Bombella mellium and Bombella favum sp. nov., two novel species isolated from honey of Apis mellifera.</title>
        <authorList>
            <person name="Hilgarth M."/>
            <person name="Redwitz J."/>
            <person name="Ehrmann M.A."/>
            <person name="Vogel R.F."/>
            <person name="Jakob F."/>
        </authorList>
    </citation>
    <scope>NUCLEOTIDE SEQUENCE [LARGE SCALE GENOMIC DNA]</scope>
    <source>
        <strain evidence="6 7">MRM1</strain>
    </source>
</reference>
<comment type="caution">
    <text evidence="6">The sequence shown here is derived from an EMBL/GenBank/DDBJ whole genome shotgun (WGS) entry which is preliminary data.</text>
</comment>
<dbReference type="SMART" id="SM00046">
    <property type="entry name" value="DAGKc"/>
    <property type="match status" value="1"/>
</dbReference>
<keyword evidence="3 6" id="KW-0418">Kinase</keyword>
<dbReference type="InterPro" id="IPR050187">
    <property type="entry name" value="Lipid_Phosphate_FormReg"/>
</dbReference>
<dbReference type="Gene3D" id="3.40.50.10330">
    <property type="entry name" value="Probable inorganic polyphosphate/atp-NAD kinase, domain 1"/>
    <property type="match status" value="1"/>
</dbReference>
<dbReference type="EMBL" id="JADAQV010000002">
    <property type="protein sequence ID" value="MBE1723906.1"/>
    <property type="molecule type" value="Genomic_DNA"/>
</dbReference>
<dbReference type="Gene3D" id="2.60.200.40">
    <property type="match status" value="1"/>
</dbReference>
<gene>
    <name evidence="6" type="ORF">IGM82_05725</name>
</gene>
<evidence type="ECO:0000256" key="1">
    <source>
        <dbReference type="ARBA" id="ARBA00022679"/>
    </source>
</evidence>
<dbReference type="InterPro" id="IPR016064">
    <property type="entry name" value="NAD/diacylglycerol_kinase_sf"/>
</dbReference>
<dbReference type="RefSeq" id="WP_192848465.1">
    <property type="nucleotide sequence ID" value="NZ_JADAQV010000002.1"/>
</dbReference>
<dbReference type="PROSITE" id="PS50146">
    <property type="entry name" value="DAGK"/>
    <property type="match status" value="1"/>
</dbReference>
<dbReference type="InterPro" id="IPR045540">
    <property type="entry name" value="YegS/DAGK_C"/>
</dbReference>
<protein>
    <submittedName>
        <fullName evidence="6">Diacylglycerol kinase</fullName>
    </submittedName>
</protein>
<keyword evidence="7" id="KW-1185">Reference proteome</keyword>
<proteinExistence type="predicted"/>
<dbReference type="GO" id="GO:0016301">
    <property type="term" value="F:kinase activity"/>
    <property type="evidence" value="ECO:0007669"/>
    <property type="project" value="UniProtKB-KW"/>
</dbReference>